<organism evidence="1 2">
    <name type="scientific">Chionoecetes opilio</name>
    <name type="common">Atlantic snow crab</name>
    <name type="synonym">Cancer opilio</name>
    <dbReference type="NCBI Taxonomy" id="41210"/>
    <lineage>
        <taxon>Eukaryota</taxon>
        <taxon>Metazoa</taxon>
        <taxon>Ecdysozoa</taxon>
        <taxon>Arthropoda</taxon>
        <taxon>Crustacea</taxon>
        <taxon>Multicrustacea</taxon>
        <taxon>Malacostraca</taxon>
        <taxon>Eumalacostraca</taxon>
        <taxon>Eucarida</taxon>
        <taxon>Decapoda</taxon>
        <taxon>Pleocyemata</taxon>
        <taxon>Brachyura</taxon>
        <taxon>Eubrachyura</taxon>
        <taxon>Majoidea</taxon>
        <taxon>Majidae</taxon>
        <taxon>Chionoecetes</taxon>
    </lineage>
</organism>
<evidence type="ECO:0000313" key="2">
    <source>
        <dbReference type="Proteomes" id="UP000770661"/>
    </source>
</evidence>
<comment type="caution">
    <text evidence="1">The sequence shown here is derived from an EMBL/GenBank/DDBJ whole genome shotgun (WGS) entry which is preliminary data.</text>
</comment>
<dbReference type="Proteomes" id="UP000770661">
    <property type="component" value="Unassembled WGS sequence"/>
</dbReference>
<gene>
    <name evidence="1" type="ORF">GWK47_031692</name>
</gene>
<dbReference type="AlphaFoldDB" id="A0A8J4YKC2"/>
<evidence type="ECO:0000313" key="1">
    <source>
        <dbReference type="EMBL" id="KAG0728815.1"/>
    </source>
</evidence>
<protein>
    <submittedName>
        <fullName evidence="1">Uncharacterized protein</fullName>
    </submittedName>
</protein>
<proteinExistence type="predicted"/>
<sequence>MALSEVNITPSLWPLSTRQASISNVCRSAWDRSLGDAPPCHLHGSYRTDSSPHPMDSKRPASWNVALTRLRSVTTTLKPPCIGCSFHARPVLPLECSSIPASGIPHSVSHRLGSSRNARTGGYLTVVPTQAWLQKQAYHTSESGGIIILTPSTSGPAAPVAPNKRPVADVLNSKWVSPLCCFEYPTSTGQLFTGQRKCFGSNPVFSSRLCRDPVTQACAFASCFQGAHSRCVRQADLQ</sequence>
<name>A0A8J4YKC2_CHIOP</name>
<dbReference type="EMBL" id="JACEEZ010001823">
    <property type="protein sequence ID" value="KAG0728815.1"/>
    <property type="molecule type" value="Genomic_DNA"/>
</dbReference>
<accession>A0A8J4YKC2</accession>
<keyword evidence="2" id="KW-1185">Reference proteome</keyword>
<reference evidence="1" key="1">
    <citation type="submission" date="2020-07" db="EMBL/GenBank/DDBJ databases">
        <title>The High-quality genome of the commercially important snow crab, Chionoecetes opilio.</title>
        <authorList>
            <person name="Jeong J.-H."/>
            <person name="Ryu S."/>
        </authorList>
    </citation>
    <scope>NUCLEOTIDE SEQUENCE</scope>
    <source>
        <strain evidence="1">MADBK_172401_WGS</strain>
        <tissue evidence="1">Digestive gland</tissue>
    </source>
</reference>